<dbReference type="AlphaFoldDB" id="A0A1D8N4M1"/>
<accession>A0A1D8N4M1</accession>
<protein>
    <submittedName>
        <fullName evidence="1">Uncharacterized protein</fullName>
    </submittedName>
</protein>
<reference evidence="1 2" key="1">
    <citation type="journal article" date="2016" name="PLoS ONE">
        <title>Sequence Assembly of Yarrowia lipolytica Strain W29/CLIB89 Shows Transposable Element Diversity.</title>
        <authorList>
            <person name="Magnan C."/>
            <person name="Yu J."/>
            <person name="Chang I."/>
            <person name="Jahn E."/>
            <person name="Kanomata Y."/>
            <person name="Wu J."/>
            <person name="Zeller M."/>
            <person name="Oakes M."/>
            <person name="Baldi P."/>
            <person name="Sandmeyer S."/>
        </authorList>
    </citation>
    <scope>NUCLEOTIDE SEQUENCE [LARGE SCALE GENOMIC DNA]</scope>
    <source>
        <strain evidence="2">CLIB89(W29)</strain>
    </source>
</reference>
<evidence type="ECO:0000313" key="1">
    <source>
        <dbReference type="EMBL" id="AOW00597.1"/>
    </source>
</evidence>
<dbReference type="VEuPathDB" id="FungiDB:YALI1_A13392g"/>
<dbReference type="EMBL" id="CP017553">
    <property type="protein sequence ID" value="AOW00597.1"/>
    <property type="molecule type" value="Genomic_DNA"/>
</dbReference>
<name>A0A1D8N4M1_YARLL</name>
<dbReference type="RefSeq" id="XP_068137866.1">
    <property type="nucleotide sequence ID" value="XM_068281765.1"/>
</dbReference>
<dbReference type="GeneID" id="94582422"/>
<evidence type="ECO:0000313" key="2">
    <source>
        <dbReference type="Proteomes" id="UP000182444"/>
    </source>
</evidence>
<sequence>MPPAVTVLISMGLGAHVSPINCGSILQDSRGPTRSCLVARSSAVGVLRGINDRLKGCQGRLQASWTKGGIY</sequence>
<proteinExistence type="predicted"/>
<dbReference type="Proteomes" id="UP000182444">
    <property type="component" value="Chromosome 1A"/>
</dbReference>
<gene>
    <name evidence="1" type="ORF">YALI1_A13392g</name>
</gene>
<organism evidence="1 2">
    <name type="scientific">Yarrowia lipolytica</name>
    <name type="common">Candida lipolytica</name>
    <dbReference type="NCBI Taxonomy" id="4952"/>
    <lineage>
        <taxon>Eukaryota</taxon>
        <taxon>Fungi</taxon>
        <taxon>Dikarya</taxon>
        <taxon>Ascomycota</taxon>
        <taxon>Saccharomycotina</taxon>
        <taxon>Dipodascomycetes</taxon>
        <taxon>Dipodascales</taxon>
        <taxon>Dipodascales incertae sedis</taxon>
        <taxon>Yarrowia</taxon>
    </lineage>
</organism>